<evidence type="ECO:0000313" key="3">
    <source>
        <dbReference type="Proteomes" id="UP000664859"/>
    </source>
</evidence>
<protein>
    <submittedName>
        <fullName evidence="2">DNA glycosylase</fullName>
    </submittedName>
</protein>
<evidence type="ECO:0000259" key="1">
    <source>
        <dbReference type="SMART" id="SM00478"/>
    </source>
</evidence>
<dbReference type="GO" id="GO:0140097">
    <property type="term" value="F:catalytic activity, acting on DNA"/>
    <property type="evidence" value="ECO:0007669"/>
    <property type="project" value="UniProtKB-ARBA"/>
</dbReference>
<comment type="caution">
    <text evidence="2">The sequence shown here is derived from an EMBL/GenBank/DDBJ whole genome shotgun (WGS) entry which is preliminary data.</text>
</comment>
<feature type="domain" description="HhH-GPD" evidence="1">
    <location>
        <begin position="41"/>
        <end position="205"/>
    </location>
</feature>
<sequence>MPAARTLHSLQTSPVRLTADRCCIPSIHTYQVLDSLCRTILSQNTTDKTSAVAFAQLKRAFPTWRAVLESEDAPLEDSIRCGGLAAIKIARIKTILRWILENRAEHCPRGEPSLEYLRALPTPDVKQELSHFKGVGPKTIACVLMFTLRRAEFPVDTHVWRITKEQLKWAPPSASREAAYAHLNATIPDHLKHDLHVLLVLHGKTCARCASRKISSSFTCPLPKKSSN</sequence>
<dbReference type="CDD" id="cd00056">
    <property type="entry name" value="ENDO3c"/>
    <property type="match status" value="1"/>
</dbReference>
<dbReference type="PANTHER" id="PTHR47203">
    <property type="match status" value="1"/>
</dbReference>
<gene>
    <name evidence="2" type="ORF">JKP88DRAFT_201747</name>
</gene>
<keyword evidence="3" id="KW-1185">Reference proteome</keyword>
<dbReference type="Proteomes" id="UP000664859">
    <property type="component" value="Unassembled WGS sequence"/>
</dbReference>
<name>A0A835YMM0_9STRA</name>
<dbReference type="InterPro" id="IPR003265">
    <property type="entry name" value="HhH-GPD_domain"/>
</dbReference>
<dbReference type="EMBL" id="JAFCMP010000516">
    <property type="protein sequence ID" value="KAG5178261.1"/>
    <property type="molecule type" value="Genomic_DNA"/>
</dbReference>
<accession>A0A835YMM0</accession>
<organism evidence="2 3">
    <name type="scientific">Tribonema minus</name>
    <dbReference type="NCBI Taxonomy" id="303371"/>
    <lineage>
        <taxon>Eukaryota</taxon>
        <taxon>Sar</taxon>
        <taxon>Stramenopiles</taxon>
        <taxon>Ochrophyta</taxon>
        <taxon>PX clade</taxon>
        <taxon>Xanthophyceae</taxon>
        <taxon>Tribonematales</taxon>
        <taxon>Tribonemataceae</taxon>
        <taxon>Tribonema</taxon>
    </lineage>
</organism>
<dbReference type="Gene3D" id="1.10.340.30">
    <property type="entry name" value="Hypothetical protein, domain 2"/>
    <property type="match status" value="1"/>
</dbReference>
<proteinExistence type="predicted"/>
<dbReference type="OrthoDB" id="5607at2759"/>
<reference evidence="2" key="1">
    <citation type="submission" date="2021-02" db="EMBL/GenBank/DDBJ databases">
        <title>First Annotated Genome of the Yellow-green Alga Tribonema minus.</title>
        <authorList>
            <person name="Mahan K.M."/>
        </authorList>
    </citation>
    <scope>NUCLEOTIDE SEQUENCE</scope>
    <source>
        <strain evidence="2">UTEX B ZZ1240</strain>
    </source>
</reference>
<dbReference type="AlphaFoldDB" id="A0A835YMM0"/>
<dbReference type="GO" id="GO:0006284">
    <property type="term" value="P:base-excision repair"/>
    <property type="evidence" value="ECO:0007669"/>
    <property type="project" value="InterPro"/>
</dbReference>
<evidence type="ECO:0000313" key="2">
    <source>
        <dbReference type="EMBL" id="KAG5178261.1"/>
    </source>
</evidence>
<dbReference type="InterPro" id="IPR023170">
    <property type="entry name" value="HhH_base_excis_C"/>
</dbReference>
<dbReference type="PANTHER" id="PTHR47203:SF1">
    <property type="entry name" value="HYPOTHETICAL BASE EXCISION DNA REPAIR PROTEIN (EUROFUNG)"/>
    <property type="match status" value="1"/>
</dbReference>
<dbReference type="GO" id="GO:0016787">
    <property type="term" value="F:hydrolase activity"/>
    <property type="evidence" value="ECO:0007669"/>
    <property type="project" value="UniProtKB-ARBA"/>
</dbReference>
<dbReference type="Pfam" id="PF00730">
    <property type="entry name" value="HhH-GPD"/>
    <property type="match status" value="1"/>
</dbReference>
<dbReference type="Gene3D" id="1.10.1670.10">
    <property type="entry name" value="Helix-hairpin-Helix base-excision DNA repair enzymes (C-terminal)"/>
    <property type="match status" value="1"/>
</dbReference>
<dbReference type="SUPFAM" id="SSF48150">
    <property type="entry name" value="DNA-glycosylase"/>
    <property type="match status" value="1"/>
</dbReference>
<dbReference type="InterPro" id="IPR011257">
    <property type="entry name" value="DNA_glycosylase"/>
</dbReference>
<dbReference type="SMART" id="SM00478">
    <property type="entry name" value="ENDO3c"/>
    <property type="match status" value="1"/>
</dbReference>